<evidence type="ECO:0000313" key="2">
    <source>
        <dbReference type="EMBL" id="MBV0923527.1"/>
    </source>
</evidence>
<feature type="transmembrane region" description="Helical" evidence="1">
    <location>
        <begin position="16"/>
        <end position="40"/>
    </location>
</feature>
<reference evidence="2 3" key="1">
    <citation type="submission" date="2021-06" db="EMBL/GenBank/DDBJ databases">
        <title>New haloarchaea isolates fom saline soil.</title>
        <authorList>
            <person name="Duran-Viseras A."/>
            <person name="Sanchez-Porro C.S."/>
            <person name="Ventosa A."/>
        </authorList>
    </citation>
    <scope>NUCLEOTIDE SEQUENCE [LARGE SCALE GENOMIC DNA]</scope>
    <source>
        <strain evidence="2 3">JCM 183640</strain>
    </source>
</reference>
<keyword evidence="1" id="KW-1133">Transmembrane helix</keyword>
<gene>
    <name evidence="2" type="ORF">KTS45_04875</name>
</gene>
<dbReference type="Proteomes" id="UP000766550">
    <property type="component" value="Unassembled WGS sequence"/>
</dbReference>
<evidence type="ECO:0000256" key="1">
    <source>
        <dbReference type="SAM" id="Phobius"/>
    </source>
</evidence>
<keyword evidence="3" id="KW-1185">Reference proteome</keyword>
<sequence length="59" mass="6359">MVPLLLFPGVPGGIELLVIFVMMAVFLVVPLGLVVVAYLFGKRRGRAETTDGDGTKRVE</sequence>
<dbReference type="RefSeq" id="WP_162316652.1">
    <property type="nucleotide sequence ID" value="NZ_JAHQXF010000001.1"/>
</dbReference>
<proteinExistence type="predicted"/>
<comment type="caution">
    <text evidence="2">The sequence shown here is derived from an EMBL/GenBank/DDBJ whole genome shotgun (WGS) entry which is preliminary data.</text>
</comment>
<protein>
    <submittedName>
        <fullName evidence="2">Uncharacterized protein</fullName>
    </submittedName>
</protein>
<organism evidence="2 3">
    <name type="scientific">Haloarcula limicola</name>
    <dbReference type="NCBI Taxonomy" id="1429915"/>
    <lineage>
        <taxon>Archaea</taxon>
        <taxon>Methanobacteriati</taxon>
        <taxon>Methanobacteriota</taxon>
        <taxon>Stenosarchaea group</taxon>
        <taxon>Halobacteria</taxon>
        <taxon>Halobacteriales</taxon>
        <taxon>Haloarculaceae</taxon>
        <taxon>Haloarcula</taxon>
    </lineage>
</organism>
<keyword evidence="1" id="KW-0812">Transmembrane</keyword>
<dbReference type="AlphaFoldDB" id="A0A8J7Y3V3"/>
<dbReference type="EMBL" id="JAHQXF010000001">
    <property type="protein sequence ID" value="MBV0923527.1"/>
    <property type="molecule type" value="Genomic_DNA"/>
</dbReference>
<evidence type="ECO:0000313" key="3">
    <source>
        <dbReference type="Proteomes" id="UP000766550"/>
    </source>
</evidence>
<name>A0A8J7Y3V3_9EURY</name>
<keyword evidence="1" id="KW-0472">Membrane</keyword>
<accession>A0A8J7Y3V3</accession>